<keyword evidence="1" id="KW-1133">Transmembrane helix</keyword>
<gene>
    <name evidence="3" type="ORF">A1O1_06979</name>
</gene>
<organism evidence="3 4">
    <name type="scientific">Capronia coronata CBS 617.96</name>
    <dbReference type="NCBI Taxonomy" id="1182541"/>
    <lineage>
        <taxon>Eukaryota</taxon>
        <taxon>Fungi</taxon>
        <taxon>Dikarya</taxon>
        <taxon>Ascomycota</taxon>
        <taxon>Pezizomycotina</taxon>
        <taxon>Eurotiomycetes</taxon>
        <taxon>Chaetothyriomycetidae</taxon>
        <taxon>Chaetothyriales</taxon>
        <taxon>Herpotrichiellaceae</taxon>
        <taxon>Capronia</taxon>
    </lineage>
</organism>
<feature type="transmembrane region" description="Helical" evidence="1">
    <location>
        <begin position="304"/>
        <end position="321"/>
    </location>
</feature>
<evidence type="ECO:0000256" key="1">
    <source>
        <dbReference type="SAM" id="Phobius"/>
    </source>
</evidence>
<evidence type="ECO:0000313" key="3">
    <source>
        <dbReference type="EMBL" id="EXJ83358.1"/>
    </source>
</evidence>
<name>W9XT33_9EURO</name>
<dbReference type="EMBL" id="AMWN01000006">
    <property type="protein sequence ID" value="EXJ83358.1"/>
    <property type="molecule type" value="Genomic_DNA"/>
</dbReference>
<reference evidence="3 4" key="1">
    <citation type="submission" date="2013-03" db="EMBL/GenBank/DDBJ databases">
        <title>The Genome Sequence of Capronia coronata CBS 617.96.</title>
        <authorList>
            <consortium name="The Broad Institute Genomics Platform"/>
            <person name="Cuomo C."/>
            <person name="de Hoog S."/>
            <person name="Gorbushina A."/>
            <person name="Walker B."/>
            <person name="Young S.K."/>
            <person name="Zeng Q."/>
            <person name="Gargeya S."/>
            <person name="Fitzgerald M."/>
            <person name="Haas B."/>
            <person name="Abouelleil A."/>
            <person name="Allen A.W."/>
            <person name="Alvarado L."/>
            <person name="Arachchi H.M."/>
            <person name="Berlin A.M."/>
            <person name="Chapman S.B."/>
            <person name="Gainer-Dewar J."/>
            <person name="Goldberg J."/>
            <person name="Griggs A."/>
            <person name="Gujja S."/>
            <person name="Hansen M."/>
            <person name="Howarth C."/>
            <person name="Imamovic A."/>
            <person name="Ireland A."/>
            <person name="Larimer J."/>
            <person name="McCowan C."/>
            <person name="Murphy C."/>
            <person name="Pearson M."/>
            <person name="Poon T.W."/>
            <person name="Priest M."/>
            <person name="Roberts A."/>
            <person name="Saif S."/>
            <person name="Shea T."/>
            <person name="Sisk P."/>
            <person name="Sykes S."/>
            <person name="Wortman J."/>
            <person name="Nusbaum C."/>
            <person name="Birren B."/>
        </authorList>
    </citation>
    <scope>NUCLEOTIDE SEQUENCE [LARGE SCALE GENOMIC DNA]</scope>
    <source>
        <strain evidence="3 4">CBS 617.96</strain>
    </source>
</reference>
<keyword evidence="4" id="KW-1185">Reference proteome</keyword>
<dbReference type="InterPro" id="IPR046529">
    <property type="entry name" value="DUF6594"/>
</dbReference>
<accession>W9XT33</accession>
<dbReference type="Pfam" id="PF20237">
    <property type="entry name" value="DUF6594"/>
    <property type="match status" value="1"/>
</dbReference>
<proteinExistence type="predicted"/>
<sequence>MSADAIVEAKDSIPETTPTMSIEADTIDVEKAPGSEDLRQTYKSRLSRWISRISKAIQGSPEEEWNKTSAVKIEDNPEGWPRLAAVVDSDPSFMIFRRFGYLRARLLVWHQDRLREIEKSLEDLDWKDFNNEPTRRALCCREGDDRRHPAKRKQLFNKLNRELKLYDDLLKRSAEIRQFDAPSQRDREAVAAFIWNDGQLSQRDRSYIQHVDDLMAICSDKESSWIHGLLLALSLRISAGRSFLRYCFRSSTQRRKLSGGTLRLELFDKGRFDAFVAFIYTMILICLIMGPVMILYRIRHVDGYRQILVALAFATMFAGLCSSATSAKRHEVFAATAA</sequence>
<evidence type="ECO:0000259" key="2">
    <source>
        <dbReference type="Pfam" id="PF20237"/>
    </source>
</evidence>
<dbReference type="GeneID" id="19161843"/>
<protein>
    <recommendedName>
        <fullName evidence="2">DUF6594 domain-containing protein</fullName>
    </recommendedName>
</protein>
<dbReference type="PANTHER" id="PTHR34502">
    <property type="entry name" value="DUF6594 DOMAIN-CONTAINING PROTEIN-RELATED"/>
    <property type="match status" value="1"/>
</dbReference>
<dbReference type="STRING" id="1182541.W9XT33"/>
<keyword evidence="1" id="KW-0812">Transmembrane</keyword>
<dbReference type="AlphaFoldDB" id="W9XT33"/>
<feature type="domain" description="DUF6594" evidence="2">
    <location>
        <begin position="80"/>
        <end position="338"/>
    </location>
</feature>
<evidence type="ECO:0000313" key="4">
    <source>
        <dbReference type="Proteomes" id="UP000019484"/>
    </source>
</evidence>
<dbReference type="HOGENOM" id="CLU_051118_3_1_1"/>
<dbReference type="PANTHER" id="PTHR34502:SF3">
    <property type="entry name" value="DUF6594 DOMAIN-CONTAINING PROTEIN"/>
    <property type="match status" value="1"/>
</dbReference>
<dbReference type="Proteomes" id="UP000019484">
    <property type="component" value="Unassembled WGS sequence"/>
</dbReference>
<dbReference type="eggNOG" id="ENOG502SNT3">
    <property type="taxonomic scope" value="Eukaryota"/>
</dbReference>
<feature type="transmembrane region" description="Helical" evidence="1">
    <location>
        <begin position="272"/>
        <end position="298"/>
    </location>
</feature>
<dbReference type="RefSeq" id="XP_007726044.1">
    <property type="nucleotide sequence ID" value="XM_007727854.1"/>
</dbReference>
<comment type="caution">
    <text evidence="3">The sequence shown here is derived from an EMBL/GenBank/DDBJ whole genome shotgun (WGS) entry which is preliminary data.</text>
</comment>
<dbReference type="OrthoDB" id="4113643at2759"/>
<keyword evidence="1" id="KW-0472">Membrane</keyword>